<keyword evidence="2" id="KW-1185">Reference proteome</keyword>
<name>A0ABS7BRL9_9SPHN</name>
<gene>
    <name evidence="1" type="ORF">KZ820_15570</name>
</gene>
<dbReference type="SUPFAM" id="SSF140566">
    <property type="entry name" value="FlgN-like"/>
    <property type="match status" value="1"/>
</dbReference>
<keyword evidence="1" id="KW-0282">Flagellum</keyword>
<keyword evidence="1" id="KW-0969">Cilium</keyword>
<dbReference type="Proteomes" id="UP000759103">
    <property type="component" value="Unassembled WGS sequence"/>
</dbReference>
<evidence type="ECO:0000313" key="2">
    <source>
        <dbReference type="Proteomes" id="UP000759103"/>
    </source>
</evidence>
<protein>
    <submittedName>
        <fullName evidence="1">Flagellar protein FlgN</fullName>
    </submittedName>
</protein>
<proteinExistence type="predicted"/>
<reference evidence="1 2" key="1">
    <citation type="submission" date="2021-07" db="EMBL/GenBank/DDBJ databases">
        <title>Sphingomonas sp.</title>
        <authorList>
            <person name="Feng G."/>
            <person name="Li J."/>
            <person name="Pan M."/>
        </authorList>
    </citation>
    <scope>NUCLEOTIDE SEQUENCE [LARGE SCALE GENOMIC DNA]</scope>
    <source>
        <strain evidence="1 2">RRHST34</strain>
    </source>
</reference>
<sequence>MNRRDALVRVIDMLHAEIAALKANDMAGLERATGNKLRAIETLRSLGDGPADAELRGLVEEADRLNDTCRIYVNLMAANVRRRLQLLSGQSGGAYGRAGVAYA</sequence>
<comment type="caution">
    <text evidence="1">The sequence shown here is derived from an EMBL/GenBank/DDBJ whole genome shotgun (WGS) entry which is preliminary data.</text>
</comment>
<accession>A0ABS7BRL9</accession>
<evidence type="ECO:0000313" key="1">
    <source>
        <dbReference type="EMBL" id="MBW6532160.1"/>
    </source>
</evidence>
<dbReference type="RefSeq" id="WP_219749520.1">
    <property type="nucleotide sequence ID" value="NZ_JAHXZN010000006.1"/>
</dbReference>
<dbReference type="EMBL" id="JAHXZN010000006">
    <property type="protein sequence ID" value="MBW6532160.1"/>
    <property type="molecule type" value="Genomic_DNA"/>
</dbReference>
<dbReference type="InterPro" id="IPR036679">
    <property type="entry name" value="FlgN-like_sf"/>
</dbReference>
<keyword evidence="1" id="KW-0966">Cell projection</keyword>
<organism evidence="1 2">
    <name type="scientific">Sphingomonas citri</name>
    <dbReference type="NCBI Taxonomy" id="2862499"/>
    <lineage>
        <taxon>Bacteria</taxon>
        <taxon>Pseudomonadati</taxon>
        <taxon>Pseudomonadota</taxon>
        <taxon>Alphaproteobacteria</taxon>
        <taxon>Sphingomonadales</taxon>
        <taxon>Sphingomonadaceae</taxon>
        <taxon>Sphingomonas</taxon>
    </lineage>
</organism>